<dbReference type="EMBL" id="BDDD01011261">
    <property type="protein sequence ID" value="GAV92770.1"/>
    <property type="molecule type" value="Genomic_DNA"/>
</dbReference>
<dbReference type="PANTHER" id="PTHR31286:SF165">
    <property type="entry name" value="DUF4283 DOMAIN-CONTAINING PROTEIN"/>
    <property type="match status" value="1"/>
</dbReference>
<proteinExistence type="predicted"/>
<dbReference type="InParanoid" id="A0A1Q3DJS7"/>
<dbReference type="InterPro" id="IPR025558">
    <property type="entry name" value="DUF4283"/>
</dbReference>
<organism evidence="3 4">
    <name type="scientific">Cephalotus follicularis</name>
    <name type="common">Albany pitcher plant</name>
    <dbReference type="NCBI Taxonomy" id="3775"/>
    <lineage>
        <taxon>Eukaryota</taxon>
        <taxon>Viridiplantae</taxon>
        <taxon>Streptophyta</taxon>
        <taxon>Embryophyta</taxon>
        <taxon>Tracheophyta</taxon>
        <taxon>Spermatophyta</taxon>
        <taxon>Magnoliopsida</taxon>
        <taxon>eudicotyledons</taxon>
        <taxon>Gunneridae</taxon>
        <taxon>Pentapetalae</taxon>
        <taxon>rosids</taxon>
        <taxon>fabids</taxon>
        <taxon>Oxalidales</taxon>
        <taxon>Cephalotaceae</taxon>
        <taxon>Cephalotus</taxon>
    </lineage>
</organism>
<feature type="region of interest" description="Disordered" evidence="1">
    <location>
        <begin position="338"/>
        <end position="375"/>
    </location>
</feature>
<feature type="domain" description="DUF4283" evidence="2">
    <location>
        <begin position="27"/>
        <end position="107"/>
    </location>
</feature>
<feature type="region of interest" description="Disordered" evidence="1">
    <location>
        <begin position="272"/>
        <end position="311"/>
    </location>
</feature>
<dbReference type="InterPro" id="IPR040256">
    <property type="entry name" value="At4g02000-like"/>
</dbReference>
<reference evidence="4" key="1">
    <citation type="submission" date="2016-04" db="EMBL/GenBank/DDBJ databases">
        <title>Cephalotus genome sequencing.</title>
        <authorList>
            <person name="Fukushima K."/>
            <person name="Hasebe M."/>
            <person name="Fang X."/>
        </authorList>
    </citation>
    <scope>NUCLEOTIDE SEQUENCE [LARGE SCALE GENOMIC DNA]</scope>
    <source>
        <strain evidence="4">cv. St1</strain>
    </source>
</reference>
<comment type="caution">
    <text evidence="3">The sequence shown here is derived from an EMBL/GenBank/DDBJ whole genome shotgun (WGS) entry which is preliminary data.</text>
</comment>
<keyword evidence="4" id="KW-1185">Reference proteome</keyword>
<evidence type="ECO:0000313" key="4">
    <source>
        <dbReference type="Proteomes" id="UP000187406"/>
    </source>
</evidence>
<gene>
    <name evidence="3" type="ORF">CFOL_v3_36148</name>
</gene>
<dbReference type="PANTHER" id="PTHR31286">
    <property type="entry name" value="GLYCINE-RICH CELL WALL STRUCTURAL PROTEIN 1.8-LIKE"/>
    <property type="match status" value="1"/>
</dbReference>
<name>A0A1Q3DJS7_CEPFO</name>
<dbReference type="AlphaFoldDB" id="A0A1Q3DJS7"/>
<protein>
    <submittedName>
        <fullName evidence="3">DUF4283 domain-containing protein/zf-CCHC_4 domain-containing protein</fullName>
    </submittedName>
</protein>
<evidence type="ECO:0000313" key="3">
    <source>
        <dbReference type="EMBL" id="GAV92770.1"/>
    </source>
</evidence>
<dbReference type="Proteomes" id="UP000187406">
    <property type="component" value="Unassembled WGS sequence"/>
</dbReference>
<dbReference type="Pfam" id="PF14111">
    <property type="entry name" value="DUF4283"/>
    <property type="match status" value="1"/>
</dbReference>
<evidence type="ECO:0000259" key="2">
    <source>
        <dbReference type="Pfam" id="PF14111"/>
    </source>
</evidence>
<sequence>LQFFEPSCIDGIPRAKPPPEVFATGALEWENALVAFLVGKKLPASKVREVLLRKWGQIGSFSFHTVDNGVFLIKFDIGHARDWIIDNGPWDIWGYHIALRKWSKGMSLKLEECRSIPVWVKLSNVPLHLWSKLGLSYIASVLGKPLYMDAPTTKRQNLTYARVCVDMLATSSFPNSILLDMDDGTSSTVGVEYPWKPQSCSLCRVFDHANKTCPKAVRREWLPKPVVEEHRQPTDAEGWITIKRKKNPITHVPSPVEVCRVAVDVEGGPKEGGIVAHQAPKTPIKGGEAPLLLDKERDPSPASPDLNPLGSKVVHIDGVCSMLDNRGKAKCTESLSVEDTPGLVGNTSYGNSGNKKKKKKGLNGSGVNHPSSPNG</sequence>
<dbReference type="OrthoDB" id="1939300at2759"/>
<feature type="non-terminal residue" evidence="3">
    <location>
        <position position="1"/>
    </location>
</feature>
<evidence type="ECO:0000256" key="1">
    <source>
        <dbReference type="SAM" id="MobiDB-lite"/>
    </source>
</evidence>
<accession>A0A1Q3DJS7</accession>